<reference evidence="1" key="1">
    <citation type="submission" date="2022-04" db="EMBL/GenBank/DDBJ databases">
        <title>Jade perch genome.</title>
        <authorList>
            <person name="Chao B."/>
        </authorList>
    </citation>
    <scope>NUCLEOTIDE SEQUENCE</scope>
    <source>
        <strain evidence="1">CB-2022</strain>
    </source>
</reference>
<dbReference type="EMBL" id="CM041536">
    <property type="protein sequence ID" value="KAI3370697.1"/>
    <property type="molecule type" value="Genomic_DNA"/>
</dbReference>
<protein>
    <submittedName>
        <fullName evidence="1">Uncharacterized protein</fullName>
    </submittedName>
</protein>
<gene>
    <name evidence="1" type="ORF">L3Q82_007253</name>
</gene>
<sequence>MEDHLTKMNMFSSDQSNDFTDGADAEKSSVQGKALGLLCKVCSDSSSGKHYGIYACNGCSGFFKRSVRRRLIYRCQAGTGRCPVDKAHRNHCQACRLKKCLQAGMNKDAVQNERQPRSTAHVSLDSISMDMKTKKEHLATTRELTCSATYSSVICRPLVTSSVTTSATTQPCSNPNNNHRFMVSLLTAETCTKLEPEDVEENIDVTTNDSERCQSPSDCRMFPYTSSCSENIYEASARLLFMSVKWAKNLPVFAHLPFRDQVILLEEAWSEMFLLCAIQWSLPMDSCPLLSLPDPSPTQQAKISLPTADLRILEEVFNRFKALAVDPTEFACLKAIVLFKPETCSLKDPEQVENLQDQSQVLLGQHIQSVYPNQSARESTCPRTPGLFVSSDGFTQSGYHKGLSFDNMPNVSGNDFTDASQGWLSWICNLIVIFLVYICTFITFPVSGWFVLKTVPNYQRIVVFRLGRVCPPKGPGIVLVLPLIDQWQRVDLRTRAFNIPPCQVTTQDGGVLSVGADIQFRIWNPVMSVVSVQDLNASTRMTAQNALTHSLAKKTVREIQAERVKLGEYLGMDINELTQHWGLEVDRVELTLGSLVKAPAEGPSGPYIMPPSVPGLEGLTGPIQQLAMHFLGHSGSSQPQQEDCLTFLDELSSAPQAGVATPGPASVEELLGGVKLLLSETLVHQVGASFQFDISSKDGQHHSYYVDLSQGSGTAGAGSLCGEPDVTLSMSDSDLLAMFQGVDSESSSVVRPFSKIPGLWKNGVGNLYNFWKLDGFRNLHRIMLQNFNTFGPIYREKIGYYESVNIINPEDGAILFKAEGHYPKRLRIEAWTSYRDYRNRKYGVLLKNGEDWRSNRVILNKEVISPKVLENFVPMLDEVGEDFVARVHKKINRSGQNKWTADLSQELFKYALESCLVTLSYTAVSSVLYGERLGLLQDYIDPESQHFIDCITLMFKTTSPMLYIPPGLLRRIGAKVWRDHVEAWDGIFNQADRCIQNIYRQLRQETGTPKKYPGVLASLLMLDKLSIEDIKASVTELMAGAVDTTSITLLWTLYELARHPNLQEELRAEVAAARAESQGDMMEMLKRIPLVKGALKETLRLHPVAVSLQRYIAEDIIIQNYHIPAGTLVQLGIYAMNRDPRVFSRPEQYQPSRWLRTQNYYFRSLGFGFGPRQCLGRRIAETEMQIFLIHMLENFRVEKQRHVEVQSTFELILLPEKPIILTLKPLHTNRIILGQNTNEWVILSFELWYSTVAYLHGISSLYYVKLYDITAVNLLSDRVSHLRIPITSWEFSEGNEVSHLRELVDYGQDDCYQTEANQ</sequence>
<proteinExistence type="predicted"/>
<evidence type="ECO:0000313" key="2">
    <source>
        <dbReference type="Proteomes" id="UP000831701"/>
    </source>
</evidence>
<evidence type="ECO:0000313" key="1">
    <source>
        <dbReference type="EMBL" id="KAI3370697.1"/>
    </source>
</evidence>
<comment type="caution">
    <text evidence="1">The sequence shown here is derived from an EMBL/GenBank/DDBJ whole genome shotgun (WGS) entry which is preliminary data.</text>
</comment>
<organism evidence="1 2">
    <name type="scientific">Scortum barcoo</name>
    <name type="common">barcoo grunter</name>
    <dbReference type="NCBI Taxonomy" id="214431"/>
    <lineage>
        <taxon>Eukaryota</taxon>
        <taxon>Metazoa</taxon>
        <taxon>Chordata</taxon>
        <taxon>Craniata</taxon>
        <taxon>Vertebrata</taxon>
        <taxon>Euteleostomi</taxon>
        <taxon>Actinopterygii</taxon>
        <taxon>Neopterygii</taxon>
        <taxon>Teleostei</taxon>
        <taxon>Neoteleostei</taxon>
        <taxon>Acanthomorphata</taxon>
        <taxon>Eupercaria</taxon>
        <taxon>Centrarchiformes</taxon>
        <taxon>Terapontoidei</taxon>
        <taxon>Terapontidae</taxon>
        <taxon>Scortum</taxon>
    </lineage>
</organism>
<keyword evidence="2" id="KW-1185">Reference proteome</keyword>
<name>A0ACB8WS97_9TELE</name>
<dbReference type="Proteomes" id="UP000831701">
    <property type="component" value="Chromosome 6"/>
</dbReference>
<accession>A0ACB8WS97</accession>